<sequence>MAYMNQEKKSIIKAAMDKVLKARGFKYSLRVDNHMAITCTIQAGPVDFIGNFKATTGDKFTSIPGRELNNLQVNTYWIGDHFTGEAAEILSAAVDGLKAAGYYDRSDAMTDYFDTAYYFHLNIGQWDKPYIVTPRTMRQAAAALTEKAIKAKIAAQGCSADFINNQLIIKVIA</sequence>
<reference evidence="1" key="1">
    <citation type="submission" date="2020-04" db="EMBL/GenBank/DDBJ databases">
        <authorList>
            <person name="Chiriac C."/>
            <person name="Salcher M."/>
            <person name="Ghai R."/>
            <person name="Kavagutti S V."/>
        </authorList>
    </citation>
    <scope>NUCLEOTIDE SEQUENCE</scope>
</reference>
<protein>
    <recommendedName>
        <fullName evidence="2">Large polyvalent protein associated domain-containing protein</fullName>
    </recommendedName>
</protein>
<organism evidence="1">
    <name type="scientific">uncultured Caudovirales phage</name>
    <dbReference type="NCBI Taxonomy" id="2100421"/>
    <lineage>
        <taxon>Viruses</taxon>
        <taxon>Duplodnaviria</taxon>
        <taxon>Heunggongvirae</taxon>
        <taxon>Uroviricota</taxon>
        <taxon>Caudoviricetes</taxon>
        <taxon>Peduoviridae</taxon>
        <taxon>Maltschvirus</taxon>
        <taxon>Maltschvirus maltsch</taxon>
    </lineage>
</organism>
<evidence type="ECO:0000313" key="1">
    <source>
        <dbReference type="EMBL" id="CAB4121398.1"/>
    </source>
</evidence>
<gene>
    <name evidence="1" type="ORF">UFOVP12_40</name>
</gene>
<name>A0A6J5KH91_9CAUD</name>
<evidence type="ECO:0008006" key="2">
    <source>
        <dbReference type="Google" id="ProtNLM"/>
    </source>
</evidence>
<proteinExistence type="predicted"/>
<accession>A0A6J5KH91</accession>
<dbReference type="EMBL" id="LR796146">
    <property type="protein sequence ID" value="CAB4121398.1"/>
    <property type="molecule type" value="Genomic_DNA"/>
</dbReference>